<feature type="transmembrane region" description="Helical" evidence="5">
    <location>
        <begin position="24"/>
        <end position="43"/>
    </location>
</feature>
<feature type="transmembrane region" description="Helical" evidence="5">
    <location>
        <begin position="123"/>
        <end position="145"/>
    </location>
</feature>
<dbReference type="Gene3D" id="1.20.1070.10">
    <property type="entry name" value="Rhodopsin 7-helix transmembrane proteins"/>
    <property type="match status" value="1"/>
</dbReference>
<proteinExistence type="predicted"/>
<evidence type="ECO:0000256" key="1">
    <source>
        <dbReference type="ARBA" id="ARBA00004370"/>
    </source>
</evidence>
<evidence type="ECO:0000256" key="2">
    <source>
        <dbReference type="ARBA" id="ARBA00022692"/>
    </source>
</evidence>
<dbReference type="SUPFAM" id="SSF81321">
    <property type="entry name" value="Family A G protein-coupled receptor-like"/>
    <property type="match status" value="1"/>
</dbReference>
<dbReference type="InterPro" id="IPR017452">
    <property type="entry name" value="GPCR_Rhodpsn_7TM"/>
</dbReference>
<comment type="subcellular location">
    <subcellularLocation>
        <location evidence="1">Membrane</location>
    </subcellularLocation>
</comment>
<keyword evidence="3 5" id="KW-1133">Transmembrane helix</keyword>
<evidence type="ECO:0000256" key="4">
    <source>
        <dbReference type="ARBA" id="ARBA00023136"/>
    </source>
</evidence>
<evidence type="ECO:0000259" key="6">
    <source>
        <dbReference type="PROSITE" id="PS50262"/>
    </source>
</evidence>
<name>A0A9X6NKU2_HYPEX</name>
<dbReference type="PROSITE" id="PS50262">
    <property type="entry name" value="G_PROTEIN_RECEP_F1_2"/>
    <property type="match status" value="1"/>
</dbReference>
<evidence type="ECO:0000256" key="5">
    <source>
        <dbReference type="SAM" id="Phobius"/>
    </source>
</evidence>
<reference evidence="8" key="1">
    <citation type="submission" date="2017-01" db="EMBL/GenBank/DDBJ databases">
        <title>Comparative genomics of anhydrobiosis in the tardigrade Hypsibius dujardini.</title>
        <authorList>
            <person name="Yoshida Y."/>
            <person name="Koutsovoulos G."/>
            <person name="Laetsch D."/>
            <person name="Stevens L."/>
            <person name="Kumar S."/>
            <person name="Horikawa D."/>
            <person name="Ishino K."/>
            <person name="Komine S."/>
            <person name="Tomita M."/>
            <person name="Blaxter M."/>
            <person name="Arakawa K."/>
        </authorList>
    </citation>
    <scope>NUCLEOTIDE SEQUENCE [LARGE SCALE GENOMIC DNA]</scope>
    <source>
        <strain evidence="8">Z151</strain>
    </source>
</reference>
<evidence type="ECO:0000313" key="7">
    <source>
        <dbReference type="EMBL" id="OWA54548.1"/>
    </source>
</evidence>
<dbReference type="GO" id="GO:0016020">
    <property type="term" value="C:membrane"/>
    <property type="evidence" value="ECO:0007669"/>
    <property type="project" value="UniProtKB-SubCell"/>
</dbReference>
<keyword evidence="2 5" id="KW-0812">Transmembrane</keyword>
<dbReference type="AlphaFoldDB" id="A0A9X6NKU2"/>
<keyword evidence="4 5" id="KW-0472">Membrane</keyword>
<feature type="domain" description="G-protein coupled receptors family 1 profile" evidence="6">
    <location>
        <begin position="1"/>
        <end position="142"/>
    </location>
</feature>
<evidence type="ECO:0000313" key="8">
    <source>
        <dbReference type="Proteomes" id="UP000192578"/>
    </source>
</evidence>
<evidence type="ECO:0000256" key="3">
    <source>
        <dbReference type="ARBA" id="ARBA00022989"/>
    </source>
</evidence>
<gene>
    <name evidence="7" type="ORF">BV898_18948</name>
</gene>
<sequence>MTSIGTCAAVIKTDTLVSLLSFNFYGPFALTTVAAVVIIGKIVMSKRALRSGRVESSLKQGEVLAVVAQVVSRETSHSNAVTMSKRQKRISLMMLVCFLFNLISQLPQGLLTLLGVSFRYPKVMLFIWLLALVQYVATPVIFLTVNKDYQSKAKILYALLMKRSVGVRHLPDHG</sequence>
<feature type="transmembrane region" description="Helical" evidence="5">
    <location>
        <begin position="92"/>
        <end position="111"/>
    </location>
</feature>
<dbReference type="Proteomes" id="UP000192578">
    <property type="component" value="Unassembled WGS sequence"/>
</dbReference>
<accession>A0A9X6NKU2</accession>
<dbReference type="EMBL" id="MTYJ01000421">
    <property type="protein sequence ID" value="OWA54548.1"/>
    <property type="molecule type" value="Genomic_DNA"/>
</dbReference>
<comment type="caution">
    <text evidence="7">The sequence shown here is derived from an EMBL/GenBank/DDBJ whole genome shotgun (WGS) entry which is preliminary data.</text>
</comment>
<keyword evidence="8" id="KW-1185">Reference proteome</keyword>
<organism evidence="7 8">
    <name type="scientific">Hypsibius exemplaris</name>
    <name type="common">Freshwater tardigrade</name>
    <dbReference type="NCBI Taxonomy" id="2072580"/>
    <lineage>
        <taxon>Eukaryota</taxon>
        <taxon>Metazoa</taxon>
        <taxon>Ecdysozoa</taxon>
        <taxon>Tardigrada</taxon>
        <taxon>Eutardigrada</taxon>
        <taxon>Parachela</taxon>
        <taxon>Hypsibioidea</taxon>
        <taxon>Hypsibiidae</taxon>
        <taxon>Hypsibius</taxon>
    </lineage>
</organism>
<protein>
    <recommendedName>
        <fullName evidence="6">G-protein coupled receptors family 1 profile domain-containing protein</fullName>
    </recommendedName>
</protein>